<organism evidence="2 3">
    <name type="scientific">Flavobacterium branchiarum</name>
    <dbReference type="NCBI Taxonomy" id="1114870"/>
    <lineage>
        <taxon>Bacteria</taxon>
        <taxon>Pseudomonadati</taxon>
        <taxon>Bacteroidota</taxon>
        <taxon>Flavobacteriia</taxon>
        <taxon>Flavobacteriales</taxon>
        <taxon>Flavobacteriaceae</taxon>
        <taxon>Flavobacterium</taxon>
    </lineage>
</organism>
<name>A0ABV5FJM3_9FLAO</name>
<keyword evidence="3" id="KW-1185">Reference proteome</keyword>
<dbReference type="Gene3D" id="3.40.630.30">
    <property type="match status" value="1"/>
</dbReference>
<gene>
    <name evidence="2" type="ORF">ACFFUQ_06905</name>
</gene>
<protein>
    <recommendedName>
        <fullName evidence="1">N-acetyltransferase domain-containing protein</fullName>
    </recommendedName>
</protein>
<dbReference type="SUPFAM" id="SSF55729">
    <property type="entry name" value="Acyl-CoA N-acyltransferases (Nat)"/>
    <property type="match status" value="1"/>
</dbReference>
<evidence type="ECO:0000313" key="2">
    <source>
        <dbReference type="EMBL" id="MFB9063748.1"/>
    </source>
</evidence>
<dbReference type="Proteomes" id="UP001589589">
    <property type="component" value="Unassembled WGS sequence"/>
</dbReference>
<dbReference type="InterPro" id="IPR000182">
    <property type="entry name" value="GNAT_dom"/>
</dbReference>
<proteinExistence type="predicted"/>
<dbReference type="PROSITE" id="PS51186">
    <property type="entry name" value="GNAT"/>
    <property type="match status" value="1"/>
</dbReference>
<accession>A0ABV5FJM3</accession>
<dbReference type="RefSeq" id="WP_290267572.1">
    <property type="nucleotide sequence ID" value="NZ_JAUFQQ010000005.1"/>
</dbReference>
<dbReference type="EMBL" id="JBHMEX010000025">
    <property type="protein sequence ID" value="MFB9063748.1"/>
    <property type="molecule type" value="Genomic_DNA"/>
</dbReference>
<evidence type="ECO:0000313" key="3">
    <source>
        <dbReference type="Proteomes" id="UP001589589"/>
    </source>
</evidence>
<dbReference type="Pfam" id="PF13673">
    <property type="entry name" value="Acetyltransf_10"/>
    <property type="match status" value="1"/>
</dbReference>
<reference evidence="2 3" key="1">
    <citation type="submission" date="2024-09" db="EMBL/GenBank/DDBJ databases">
        <authorList>
            <person name="Sun Q."/>
            <person name="Mori K."/>
        </authorList>
    </citation>
    <scope>NUCLEOTIDE SEQUENCE [LARGE SCALE GENOMIC DNA]</scope>
    <source>
        <strain evidence="2 3">CECT 7908</strain>
    </source>
</reference>
<sequence length="153" mass="17971">MIIQKEVLSFEDKKSLMQLWNAEYPGSLNYATIHDFDLYLNGLSDVKHYLLLVDENIIKGWTFTFLREEEYWFAILIDSQIQGTGKGALLIEELKMNNDNLNGWVIDHENAIKQNKQPYKSPLFFYLKNGFTVCSETRIENEKIDAVKINWKN</sequence>
<comment type="caution">
    <text evidence="2">The sequence shown here is derived from an EMBL/GenBank/DDBJ whole genome shotgun (WGS) entry which is preliminary data.</text>
</comment>
<evidence type="ECO:0000259" key="1">
    <source>
        <dbReference type="PROSITE" id="PS51186"/>
    </source>
</evidence>
<dbReference type="InterPro" id="IPR016181">
    <property type="entry name" value="Acyl_CoA_acyltransferase"/>
</dbReference>
<feature type="domain" description="N-acetyltransferase" evidence="1">
    <location>
        <begin position="1"/>
        <end position="153"/>
    </location>
</feature>